<dbReference type="CDD" id="cd12823">
    <property type="entry name" value="Mrs2_Mfm1p-like"/>
    <property type="match status" value="1"/>
</dbReference>
<accession>A0A061AYI2</accession>
<evidence type="ECO:0000313" key="12">
    <source>
        <dbReference type="EMBL" id="CDR40434.1"/>
    </source>
</evidence>
<feature type="compositionally biased region" description="Low complexity" evidence="11">
    <location>
        <begin position="119"/>
        <end position="135"/>
    </location>
</feature>
<keyword evidence="8 10" id="KW-0406">Ion transport</keyword>
<evidence type="ECO:0000256" key="6">
    <source>
        <dbReference type="ARBA" id="ARBA00022946"/>
    </source>
</evidence>
<evidence type="ECO:0000256" key="3">
    <source>
        <dbReference type="ARBA" id="ARBA00022448"/>
    </source>
</evidence>
<keyword evidence="10" id="KW-0999">Mitochondrion inner membrane</keyword>
<evidence type="ECO:0000256" key="4">
    <source>
        <dbReference type="ARBA" id="ARBA00022692"/>
    </source>
</evidence>
<protein>
    <recommendedName>
        <fullName evidence="10">Magnesium transporter</fullName>
    </recommendedName>
</protein>
<evidence type="ECO:0000256" key="2">
    <source>
        <dbReference type="ARBA" id="ARBA00009765"/>
    </source>
</evidence>
<keyword evidence="6" id="KW-0809">Transit peptide</keyword>
<evidence type="ECO:0000256" key="1">
    <source>
        <dbReference type="ARBA" id="ARBA00004141"/>
    </source>
</evidence>
<keyword evidence="5 10" id="KW-0460">Magnesium</keyword>
<dbReference type="PANTHER" id="PTHR13890:SF0">
    <property type="entry name" value="MAGNESIUM TRANSPORTER MRS2 HOMOLOG, MITOCHONDRIAL"/>
    <property type="match status" value="1"/>
</dbReference>
<comment type="caution">
    <text evidence="10">Lacks conserved residue(s) required for the propagation of feature annotation.</text>
</comment>
<name>A0A061AYI2_RHOTO</name>
<dbReference type="EMBL" id="LK052940">
    <property type="protein sequence ID" value="CDR40434.1"/>
    <property type="molecule type" value="Genomic_DNA"/>
</dbReference>
<keyword evidence="10" id="KW-0496">Mitochondrion</keyword>
<comment type="similarity">
    <text evidence="2 10">Belongs to the CorA metal ion transporter (MIT) (TC 1.A.35) family.</text>
</comment>
<dbReference type="Gene3D" id="2.40.128.330">
    <property type="match status" value="1"/>
</dbReference>
<dbReference type="Gene3D" id="1.20.58.340">
    <property type="entry name" value="Magnesium transport protein CorA, transmembrane region"/>
    <property type="match status" value="1"/>
</dbReference>
<evidence type="ECO:0000256" key="8">
    <source>
        <dbReference type="ARBA" id="ARBA00023065"/>
    </source>
</evidence>
<gene>
    <name evidence="12" type="ORF">RHTO0S_05e03466g</name>
</gene>
<keyword evidence="7 10" id="KW-1133">Transmembrane helix</keyword>
<dbReference type="GO" id="GO:0045016">
    <property type="term" value="P:mitochondrial magnesium ion transmembrane transport"/>
    <property type="evidence" value="ECO:0007669"/>
    <property type="project" value="TreeGrafter"/>
</dbReference>
<dbReference type="PANTHER" id="PTHR13890">
    <property type="entry name" value="RNA SPLICING PROTEIN MRS2, MITOCHONDRIAL"/>
    <property type="match status" value="1"/>
</dbReference>
<keyword evidence="4 10" id="KW-0812">Transmembrane</keyword>
<dbReference type="OrthoDB" id="10251508at2759"/>
<evidence type="ECO:0000256" key="7">
    <source>
        <dbReference type="ARBA" id="ARBA00022989"/>
    </source>
</evidence>
<proteinExistence type="inferred from homology"/>
<evidence type="ECO:0000256" key="9">
    <source>
        <dbReference type="ARBA" id="ARBA00023136"/>
    </source>
</evidence>
<evidence type="ECO:0000256" key="11">
    <source>
        <dbReference type="SAM" id="MobiDB-lite"/>
    </source>
</evidence>
<dbReference type="InterPro" id="IPR039204">
    <property type="entry name" value="MRS2-like"/>
</dbReference>
<feature type="region of interest" description="Disordered" evidence="11">
    <location>
        <begin position="519"/>
        <end position="577"/>
    </location>
</feature>
<comment type="subcellular location">
    <subcellularLocation>
        <location evidence="1">Membrane</location>
        <topology evidence="1">Multi-pass membrane protein</topology>
    </subcellularLocation>
    <subcellularLocation>
        <location evidence="10">Mitochondrion inner membrane</location>
        <topology evidence="10">Multi-pass membrane protein</topology>
    </subcellularLocation>
</comment>
<keyword evidence="9 10" id="KW-0472">Membrane</keyword>
<feature type="transmembrane region" description="Helical" evidence="10">
    <location>
        <begin position="471"/>
        <end position="495"/>
    </location>
</feature>
<evidence type="ECO:0000256" key="10">
    <source>
        <dbReference type="RuleBase" id="RU366042"/>
    </source>
</evidence>
<keyword evidence="3 10" id="KW-0813">Transport</keyword>
<dbReference type="GO" id="GO:0015095">
    <property type="term" value="F:magnesium ion transmembrane transporter activity"/>
    <property type="evidence" value="ECO:0007669"/>
    <property type="project" value="TreeGrafter"/>
</dbReference>
<feature type="compositionally biased region" description="Basic and acidic residues" evidence="11">
    <location>
        <begin position="529"/>
        <end position="543"/>
    </location>
</feature>
<organism evidence="12">
    <name type="scientific">Rhodotorula toruloides</name>
    <name type="common">Yeast</name>
    <name type="synonym">Rhodosporidium toruloides</name>
    <dbReference type="NCBI Taxonomy" id="5286"/>
    <lineage>
        <taxon>Eukaryota</taxon>
        <taxon>Fungi</taxon>
        <taxon>Dikarya</taxon>
        <taxon>Basidiomycota</taxon>
        <taxon>Pucciniomycotina</taxon>
        <taxon>Microbotryomycetes</taxon>
        <taxon>Sporidiobolales</taxon>
        <taxon>Sporidiobolaceae</taxon>
        <taxon>Rhodotorula</taxon>
    </lineage>
</organism>
<dbReference type="Pfam" id="PF22099">
    <property type="entry name" value="MRS2-like"/>
    <property type="match status" value="1"/>
</dbReference>
<evidence type="ECO:0000256" key="5">
    <source>
        <dbReference type="ARBA" id="ARBA00022842"/>
    </source>
</evidence>
<feature type="region of interest" description="Disordered" evidence="11">
    <location>
        <begin position="14"/>
        <end position="137"/>
    </location>
</feature>
<feature type="compositionally biased region" description="Basic and acidic residues" evidence="11">
    <location>
        <begin position="557"/>
        <end position="577"/>
    </location>
</feature>
<reference evidence="12" key="1">
    <citation type="journal article" date="2014" name="Genome Announc.">
        <title>Draft genome sequence of Rhodosporidium toruloides CECT1137, an oleaginous yeast of biotechnological interest.</title>
        <authorList>
            <person name="Morin N."/>
            <person name="Calcas X."/>
            <person name="Devillers H."/>
            <person name="Durrens P."/>
            <person name="Sherman D.J."/>
            <person name="Nicaud J.-M."/>
            <person name="Neuveglise C."/>
        </authorList>
    </citation>
    <scope>NUCLEOTIDE SEQUENCE</scope>
    <source>
        <strain evidence="12">CECT1137</strain>
    </source>
</reference>
<dbReference type="GO" id="GO:0005743">
    <property type="term" value="C:mitochondrial inner membrane"/>
    <property type="evidence" value="ECO:0007669"/>
    <property type="project" value="UniProtKB-SubCell"/>
</dbReference>
<dbReference type="AlphaFoldDB" id="A0A061AYI2"/>
<feature type="compositionally biased region" description="Low complexity" evidence="11">
    <location>
        <begin position="58"/>
        <end position="68"/>
    </location>
</feature>
<sequence>MLGRPSAAVLSLRPLVAPPAPLARPHTTPHRRQASAPSPAAWKCSFSTQRAPDALAARTPSSSSTSPPRESPYRSAILQHRRPRQRRDDVLTPLQYLTRRSYQHSSPHAPANRKRAAEEGTSGPPATTTTSGSGELDSGGIAYSRHELLADWHSFARKVSPLDVRWHGKDQIDANYLLVYPDGKIEEPAEKLDKQAVIERFGLLPRDLRSLDAHILDVRPALIICQKSLILCSPIVRAIIAPDVMVLIGTDKNNPICDEEQSRQMADSLQTVMKYLELSGSASGSKNTPPFELRALEALLLLTVRGLKNVVTELQERVYRTIPQLRFGVSPAELRDLLECKRTVEDCLMSGRAMQSALATVLGEDDDLVAMYLTDKLHGVKRDRSDHQIAELLLEYYERRLDETSESCERLSTLLSEVDSNISLVLQSTRVRLQNLELQTAIGTLALGAGAAVSSVFGMNLASHLEEHPTAFYWTTGSIATLMIGITAICWVRLIRARRSQLFLRSTLQPRQDEELTNNWRAGPVSPVKKSDIRDVDVHKEVEEAAGVGKQKGAGGKKGDEGKDEAHPMAKKDGTTL</sequence>